<dbReference type="Proteomes" id="UP000231358">
    <property type="component" value="Unassembled WGS sequence"/>
</dbReference>
<dbReference type="GO" id="GO:0009062">
    <property type="term" value="P:fatty acid catabolic process"/>
    <property type="evidence" value="ECO:0007669"/>
    <property type="project" value="InterPro"/>
</dbReference>
<evidence type="ECO:0000313" key="7">
    <source>
        <dbReference type="EMBL" id="PIG85805.1"/>
    </source>
</evidence>
<evidence type="ECO:0000313" key="6">
    <source>
        <dbReference type="EMBL" id="KAE8340860.1"/>
    </source>
</evidence>
<dbReference type="PRINTS" id="PR00081">
    <property type="entry name" value="GDHRDH"/>
</dbReference>
<protein>
    <recommendedName>
        <fullName evidence="3">2,4-dienoyl-CoA reductase [(3E)-enoyl-CoA-producing]</fullName>
        <ecNumber evidence="3">1.3.1.124</ecNumber>
    </recommendedName>
</protein>
<dbReference type="GO" id="GO:0005777">
    <property type="term" value="C:peroxisome"/>
    <property type="evidence" value="ECO:0007669"/>
    <property type="project" value="TreeGrafter"/>
</dbReference>
<sequence>MPLAKSEYLSDTWKDGLFTNKVVFCTGGAGTICSAQVRALVHLGANACIVGRNVEKTEKAAQDIATARPGAKVIGIGAVDVRKFDSLKDAVDRCVKELGGIDYVIAGAAGNFLASINQLSVNAFKSVIDIDVLGSYNTLKATIPHLVESANKHKVDSKSLKPSPLGTGGRIIFVSATIHYRTMPFQTHVSVAKAGVDALSHSVAVEFGPLGVTSNIIAPGPIASTEGVDRLVPADAMEGYIKTQPLGRFGSVRDISDATVYLFADTGSYVSGQTLVVDGASWRMSAGGAASGSLSYPDFLLSGDAVPNVKGQKSKL</sequence>
<organism evidence="7 8">
    <name type="scientific">Aspergillus arachidicola</name>
    <dbReference type="NCBI Taxonomy" id="656916"/>
    <lineage>
        <taxon>Eukaryota</taxon>
        <taxon>Fungi</taxon>
        <taxon>Dikarya</taxon>
        <taxon>Ascomycota</taxon>
        <taxon>Pezizomycotina</taxon>
        <taxon>Eurotiomycetes</taxon>
        <taxon>Eurotiomycetidae</taxon>
        <taxon>Eurotiales</taxon>
        <taxon>Aspergillaceae</taxon>
        <taxon>Aspergillus</taxon>
        <taxon>Aspergillus subgen. Circumdati</taxon>
    </lineage>
</organism>
<evidence type="ECO:0000313" key="8">
    <source>
        <dbReference type="Proteomes" id="UP000231358"/>
    </source>
</evidence>
<dbReference type="InterPro" id="IPR036291">
    <property type="entry name" value="NAD(P)-bd_dom_sf"/>
</dbReference>
<dbReference type="PANTHER" id="PTHR43296">
    <property type="entry name" value="PEROXISOMAL 2,4-DIENOYL-COA REDUCTASE"/>
    <property type="match status" value="1"/>
</dbReference>
<keyword evidence="1" id="KW-0521">NADP</keyword>
<dbReference type="PANTHER" id="PTHR43296:SF2">
    <property type="entry name" value="PEROXISOMAL 2,4-DIENOYL-COA REDUCTASE [(3E)-ENOYL-COA-PRODUCING]"/>
    <property type="match status" value="1"/>
</dbReference>
<comment type="catalytic activity">
    <reaction evidence="5">
        <text>a (2E,4Z)-dienoyl-CoA + NADPH + H(+) = a 4,5-saturated-(3E)-enoyl-CoA + NADP(+)</text>
        <dbReference type="Rhea" id="RHEA:61892"/>
        <dbReference type="ChEBI" id="CHEBI:15378"/>
        <dbReference type="ChEBI" id="CHEBI:57783"/>
        <dbReference type="ChEBI" id="CHEBI:58349"/>
        <dbReference type="ChEBI" id="CHEBI:85099"/>
        <dbReference type="ChEBI" id="CHEBI:85493"/>
        <dbReference type="EC" id="1.3.1.124"/>
    </reaction>
</comment>
<dbReference type="Pfam" id="PF13561">
    <property type="entry name" value="adh_short_C2"/>
    <property type="match status" value="1"/>
</dbReference>
<gene>
    <name evidence="7" type="ORF">AARAC_009752</name>
    <name evidence="6" type="ORF">BDV24DRAFT_133500</name>
</gene>
<evidence type="ECO:0000256" key="2">
    <source>
        <dbReference type="ARBA" id="ARBA00023002"/>
    </source>
</evidence>
<dbReference type="EC" id="1.3.1.124" evidence="3"/>
<evidence type="ECO:0000256" key="3">
    <source>
        <dbReference type="ARBA" id="ARBA00026117"/>
    </source>
</evidence>
<dbReference type="Proteomes" id="UP000325558">
    <property type="component" value="Unassembled WGS sequence"/>
</dbReference>
<dbReference type="GO" id="GO:0008670">
    <property type="term" value="F:2,4-dienoyl-CoA reductase (NADPH) activity"/>
    <property type="evidence" value="ECO:0007669"/>
    <property type="project" value="InterPro"/>
</dbReference>
<keyword evidence="8" id="KW-1185">Reference proteome</keyword>
<dbReference type="STRING" id="656916.A0A2G7FZP8"/>
<dbReference type="EMBL" id="NEXV01000301">
    <property type="protein sequence ID" value="PIG85805.1"/>
    <property type="molecule type" value="Genomic_DNA"/>
</dbReference>
<dbReference type="AlphaFoldDB" id="A0A2G7FZP8"/>
<dbReference type="CDD" id="cd05369">
    <property type="entry name" value="TER_DECR_SDR_a"/>
    <property type="match status" value="1"/>
</dbReference>
<keyword evidence="2" id="KW-0560">Oxidoreductase</keyword>
<proteinExistence type="predicted"/>
<reference evidence="7 8" key="1">
    <citation type="submission" date="2017-05" db="EMBL/GenBank/DDBJ databases">
        <title>Genome sequence for an aflatoxigenic pathogen of Argentinian peanut, Aspergillus arachidicola.</title>
        <authorList>
            <person name="Moore G."/>
            <person name="Beltz S.B."/>
            <person name="Mack B.M."/>
        </authorList>
    </citation>
    <scope>NUCLEOTIDE SEQUENCE [LARGE SCALE GENOMIC DNA]</scope>
    <source>
        <strain evidence="7 8">CBS 117610</strain>
    </source>
</reference>
<dbReference type="InterPro" id="IPR002347">
    <property type="entry name" value="SDR_fam"/>
</dbReference>
<dbReference type="EMBL" id="ML737145">
    <property type="protein sequence ID" value="KAE8340860.1"/>
    <property type="molecule type" value="Genomic_DNA"/>
</dbReference>
<evidence type="ECO:0000256" key="5">
    <source>
        <dbReference type="ARBA" id="ARBA00048340"/>
    </source>
</evidence>
<comment type="catalytic activity">
    <reaction evidence="4">
        <text>a (2E,4E)-dienoyl-CoA + NADPH + H(+) = a 4,5-saturated-(3E)-enoyl-CoA + NADP(+)</text>
        <dbReference type="Rhea" id="RHEA:45912"/>
        <dbReference type="ChEBI" id="CHEBI:15378"/>
        <dbReference type="ChEBI" id="CHEBI:57783"/>
        <dbReference type="ChEBI" id="CHEBI:58349"/>
        <dbReference type="ChEBI" id="CHEBI:85101"/>
        <dbReference type="ChEBI" id="CHEBI:85493"/>
        <dbReference type="EC" id="1.3.1.124"/>
    </reaction>
</comment>
<name>A0A2G7FZP8_9EURO</name>
<evidence type="ECO:0000256" key="4">
    <source>
        <dbReference type="ARBA" id="ARBA00048009"/>
    </source>
</evidence>
<dbReference type="Gene3D" id="3.40.50.720">
    <property type="entry name" value="NAD(P)-binding Rossmann-like Domain"/>
    <property type="match status" value="1"/>
</dbReference>
<accession>A0A2G7FZP8</accession>
<dbReference type="OrthoDB" id="2136131at2759"/>
<dbReference type="SUPFAM" id="SSF51735">
    <property type="entry name" value="NAD(P)-binding Rossmann-fold domains"/>
    <property type="match status" value="1"/>
</dbReference>
<reference evidence="6" key="2">
    <citation type="submission" date="2019-04" db="EMBL/GenBank/DDBJ databases">
        <title>Friends and foes A comparative genomics study of 23 Aspergillus species from section Flavi.</title>
        <authorList>
            <consortium name="DOE Joint Genome Institute"/>
            <person name="Kjaerbolling I."/>
            <person name="Vesth T."/>
            <person name="Frisvad J.C."/>
            <person name="Nybo J.L."/>
            <person name="Theobald S."/>
            <person name="Kildgaard S."/>
            <person name="Isbrandt T."/>
            <person name="Kuo A."/>
            <person name="Sato A."/>
            <person name="Lyhne E.K."/>
            <person name="Kogle M.E."/>
            <person name="Wiebenga A."/>
            <person name="Kun R.S."/>
            <person name="Lubbers R.J."/>
            <person name="Makela M.R."/>
            <person name="Barry K."/>
            <person name="Chovatia M."/>
            <person name="Clum A."/>
            <person name="Daum C."/>
            <person name="Haridas S."/>
            <person name="He G."/>
            <person name="LaButti K."/>
            <person name="Lipzen A."/>
            <person name="Mondo S."/>
            <person name="Riley R."/>
            <person name="Salamov A."/>
            <person name="Simmons B.A."/>
            <person name="Magnuson J.K."/>
            <person name="Henrissat B."/>
            <person name="Mortensen U.H."/>
            <person name="Larsen T.O."/>
            <person name="Devries R.P."/>
            <person name="Grigoriev I.V."/>
            <person name="Machida M."/>
            <person name="Baker S.E."/>
            <person name="Andersen M.R."/>
        </authorList>
    </citation>
    <scope>NUCLEOTIDE SEQUENCE</scope>
    <source>
        <strain evidence="6">CBS 117612</strain>
    </source>
</reference>
<dbReference type="InterPro" id="IPR045017">
    <property type="entry name" value="DECR2-like"/>
</dbReference>
<evidence type="ECO:0000256" key="1">
    <source>
        <dbReference type="ARBA" id="ARBA00022857"/>
    </source>
</evidence>